<organism evidence="1">
    <name type="scientific">Siphoviridae sp. ctBeL15</name>
    <dbReference type="NCBI Taxonomy" id="2825374"/>
    <lineage>
        <taxon>Viruses</taxon>
        <taxon>Duplodnaviria</taxon>
        <taxon>Heunggongvirae</taxon>
        <taxon>Uroviricota</taxon>
        <taxon>Caudoviricetes</taxon>
    </lineage>
</organism>
<evidence type="ECO:0000313" key="1">
    <source>
        <dbReference type="EMBL" id="DAG00066.1"/>
    </source>
</evidence>
<reference evidence="1" key="1">
    <citation type="journal article" date="2021" name="Proc. Natl. Acad. Sci. U.S.A.">
        <title>A Catalog of Tens of Thousands of Viruses from Human Metagenomes Reveals Hidden Associations with Chronic Diseases.</title>
        <authorList>
            <person name="Tisza M.J."/>
            <person name="Buck C.B."/>
        </authorList>
    </citation>
    <scope>NUCLEOTIDE SEQUENCE</scope>
    <source>
        <strain evidence="1">CtBeL15</strain>
    </source>
</reference>
<dbReference type="EMBL" id="BK016176">
    <property type="protein sequence ID" value="DAG00066.1"/>
    <property type="molecule type" value="Genomic_DNA"/>
</dbReference>
<sequence>MDAVKFIEERNRMCGTMSEVWGVDAAQIVKNTEEWSAAHPRKTRQIVFLEQYPEASVGEDGVLRVCPSPIFPSHRSVDNGCAKPNSLCSDCRREFWSQEVE</sequence>
<accession>A0A8S5UZY6</accession>
<proteinExistence type="predicted"/>
<name>A0A8S5UZY6_9CAUD</name>
<protein>
    <submittedName>
        <fullName evidence="1">Uncharacterized protein</fullName>
    </submittedName>
</protein>